<dbReference type="AlphaFoldDB" id="A0A0E0JY15"/>
<reference evidence="2" key="1">
    <citation type="submission" date="2015-04" db="UniProtKB">
        <authorList>
            <consortium name="EnsemblPlants"/>
        </authorList>
    </citation>
    <scope>IDENTIFICATION</scope>
</reference>
<dbReference type="EnsemblPlants" id="OPUNC02G09660.1">
    <property type="protein sequence ID" value="OPUNC02G09660.1"/>
    <property type="gene ID" value="OPUNC02G09660"/>
</dbReference>
<sequence>MMKDGSKALDFIPVRNHPEHTPEASSASNGHDQSANMRFRNQNIRSTGTYWCCFSSVKAEDEI</sequence>
<organism evidence="2">
    <name type="scientific">Oryza punctata</name>
    <name type="common">Red rice</name>
    <dbReference type="NCBI Taxonomy" id="4537"/>
    <lineage>
        <taxon>Eukaryota</taxon>
        <taxon>Viridiplantae</taxon>
        <taxon>Streptophyta</taxon>
        <taxon>Embryophyta</taxon>
        <taxon>Tracheophyta</taxon>
        <taxon>Spermatophyta</taxon>
        <taxon>Magnoliopsida</taxon>
        <taxon>Liliopsida</taxon>
        <taxon>Poales</taxon>
        <taxon>Poaceae</taxon>
        <taxon>BOP clade</taxon>
        <taxon>Oryzoideae</taxon>
        <taxon>Oryzeae</taxon>
        <taxon>Oryzinae</taxon>
        <taxon>Oryza</taxon>
    </lineage>
</organism>
<evidence type="ECO:0000256" key="1">
    <source>
        <dbReference type="SAM" id="MobiDB-lite"/>
    </source>
</evidence>
<name>A0A0E0JY15_ORYPU</name>
<evidence type="ECO:0000313" key="3">
    <source>
        <dbReference type="Proteomes" id="UP000026962"/>
    </source>
</evidence>
<keyword evidence="3" id="KW-1185">Reference proteome</keyword>
<dbReference type="Gramene" id="OPUNC02G09660.1">
    <property type="protein sequence ID" value="OPUNC02G09660.1"/>
    <property type="gene ID" value="OPUNC02G09660"/>
</dbReference>
<evidence type="ECO:0000313" key="2">
    <source>
        <dbReference type="EnsemblPlants" id="OPUNC02G09660.1"/>
    </source>
</evidence>
<feature type="compositionally biased region" description="Polar residues" evidence="1">
    <location>
        <begin position="23"/>
        <end position="38"/>
    </location>
</feature>
<feature type="region of interest" description="Disordered" evidence="1">
    <location>
        <begin position="1"/>
        <end position="38"/>
    </location>
</feature>
<proteinExistence type="predicted"/>
<reference evidence="2" key="2">
    <citation type="submission" date="2018-05" db="EMBL/GenBank/DDBJ databases">
        <title>OpunRS2 (Oryza punctata Reference Sequence Version 2).</title>
        <authorList>
            <person name="Zhang J."/>
            <person name="Kudrna D."/>
            <person name="Lee S."/>
            <person name="Talag J."/>
            <person name="Welchert J."/>
            <person name="Wing R.A."/>
        </authorList>
    </citation>
    <scope>NUCLEOTIDE SEQUENCE [LARGE SCALE GENOMIC DNA]</scope>
</reference>
<dbReference type="HOGENOM" id="CLU_2889747_0_0_1"/>
<dbReference type="Proteomes" id="UP000026962">
    <property type="component" value="Chromosome 2"/>
</dbReference>
<accession>A0A0E0JY15</accession>
<protein>
    <submittedName>
        <fullName evidence="2">Uncharacterized protein</fullName>
    </submittedName>
</protein>